<keyword evidence="2" id="KW-0819">tRNA processing</keyword>
<dbReference type="PANTHER" id="PTHR11142:SF0">
    <property type="entry name" value="TRNA PSEUDOURIDINE SYNTHASE-LIKE 1"/>
    <property type="match status" value="1"/>
</dbReference>
<gene>
    <name evidence="5" type="ORF">MGWOODY_Clf2049</name>
</gene>
<dbReference type="InterPro" id="IPR020103">
    <property type="entry name" value="PsdUridine_synth_cat_dom_sf"/>
</dbReference>
<dbReference type="GO" id="GO:0009982">
    <property type="term" value="F:pseudouridine synthase activity"/>
    <property type="evidence" value="ECO:0007669"/>
    <property type="project" value="InterPro"/>
</dbReference>
<dbReference type="GO" id="GO:0004730">
    <property type="term" value="F:pseudouridylate synthase activity"/>
    <property type="evidence" value="ECO:0007669"/>
    <property type="project" value="UniProtKB-EC"/>
</dbReference>
<dbReference type="InterPro" id="IPR020095">
    <property type="entry name" value="PsdUridine_synth_TruA_C"/>
</dbReference>
<evidence type="ECO:0000256" key="1">
    <source>
        <dbReference type="ARBA" id="ARBA00009375"/>
    </source>
</evidence>
<proteinExistence type="inferred from homology"/>
<dbReference type="EC" id="4.2.1.70" evidence="5"/>
<dbReference type="CDD" id="cd02570">
    <property type="entry name" value="PseudoU_synth_EcTruA"/>
    <property type="match status" value="1"/>
</dbReference>
<accession>A0A160VAK3</accession>
<dbReference type="Gene3D" id="3.30.70.580">
    <property type="entry name" value="Pseudouridine synthase I, catalytic domain, N-terminal subdomain"/>
    <property type="match status" value="1"/>
</dbReference>
<feature type="domain" description="Pseudouridine synthase I TruA alpha/beta" evidence="4">
    <location>
        <begin position="113"/>
        <end position="213"/>
    </location>
</feature>
<keyword evidence="5" id="KW-0456">Lyase</keyword>
<dbReference type="PANTHER" id="PTHR11142">
    <property type="entry name" value="PSEUDOURIDYLATE SYNTHASE"/>
    <property type="match status" value="1"/>
</dbReference>
<evidence type="ECO:0000259" key="4">
    <source>
        <dbReference type="Pfam" id="PF01416"/>
    </source>
</evidence>
<evidence type="ECO:0000313" key="5">
    <source>
        <dbReference type="EMBL" id="CUV03119.1"/>
    </source>
</evidence>
<dbReference type="Pfam" id="PF01416">
    <property type="entry name" value="PseudoU_synth_1"/>
    <property type="match status" value="1"/>
</dbReference>
<evidence type="ECO:0000256" key="2">
    <source>
        <dbReference type="ARBA" id="ARBA00022694"/>
    </source>
</evidence>
<dbReference type="GO" id="GO:0031119">
    <property type="term" value="P:tRNA pseudouridine synthesis"/>
    <property type="evidence" value="ECO:0007669"/>
    <property type="project" value="TreeGrafter"/>
</dbReference>
<reference evidence="5" key="1">
    <citation type="submission" date="2015-10" db="EMBL/GenBank/DDBJ databases">
        <authorList>
            <person name="Gilbert D.G."/>
        </authorList>
    </citation>
    <scope>NUCLEOTIDE SEQUENCE</scope>
</reference>
<evidence type="ECO:0000256" key="3">
    <source>
        <dbReference type="ARBA" id="ARBA00023235"/>
    </source>
</evidence>
<dbReference type="InterPro" id="IPR020094">
    <property type="entry name" value="TruA/RsuA/RluB/E/F_N"/>
</dbReference>
<protein>
    <submittedName>
        <fullName evidence="5">tRNA pseudouridine synthase A</fullName>
        <ecNumber evidence="5">4.2.1.70</ecNumber>
    </submittedName>
</protein>
<organism evidence="5">
    <name type="scientific">hydrothermal vent metagenome</name>
    <dbReference type="NCBI Taxonomy" id="652676"/>
    <lineage>
        <taxon>unclassified sequences</taxon>
        <taxon>metagenomes</taxon>
        <taxon>ecological metagenomes</taxon>
    </lineage>
</organism>
<dbReference type="AlphaFoldDB" id="A0A160VAK3"/>
<comment type="similarity">
    <text evidence="1">Belongs to the tRNA pseudouridine synthase TruA family.</text>
</comment>
<name>A0A160VAK3_9ZZZZ</name>
<keyword evidence="3" id="KW-0413">Isomerase</keyword>
<dbReference type="InterPro" id="IPR001406">
    <property type="entry name" value="PsdUridine_synth_TruA"/>
</dbReference>
<dbReference type="GO" id="GO:0003723">
    <property type="term" value="F:RNA binding"/>
    <property type="evidence" value="ECO:0007669"/>
    <property type="project" value="InterPro"/>
</dbReference>
<dbReference type="EMBL" id="FAXA01000355">
    <property type="protein sequence ID" value="CUV03119.1"/>
    <property type="molecule type" value="Genomic_DNA"/>
</dbReference>
<dbReference type="InterPro" id="IPR020097">
    <property type="entry name" value="PsdUridine_synth_TruA_a/b_dom"/>
</dbReference>
<dbReference type="PIRSF" id="PIRSF001430">
    <property type="entry name" value="tRNA_psdUrid_synth"/>
    <property type="match status" value="1"/>
</dbReference>
<dbReference type="SUPFAM" id="SSF55120">
    <property type="entry name" value="Pseudouridine synthase"/>
    <property type="match status" value="1"/>
</dbReference>
<sequence length="220" mass="24583">MEKAIALFTGQQTRIRGASRTDSGTHAKGQVVDFLTSTKHSLERFVPALNHHLPEDINVLEAYRVDDDFNSRRCALSRTYQYSILNRSAPSPLRRHSHLWIRENLDTEKMAEAAQLLVGVHDFRALAVGHPEDRSAVREVLRWEVNRDRENIVIECEANGFMKQEIRKANGILTEIGRGKCPVSTVAHALAGEVIGAQLLPAHGLCLISVKYPSSIRIGT</sequence>
<dbReference type="Gene3D" id="3.30.70.660">
    <property type="entry name" value="Pseudouridine synthase I, catalytic domain, C-terminal subdomain"/>
    <property type="match status" value="1"/>
</dbReference>